<proteinExistence type="predicted"/>
<evidence type="ECO:0000256" key="1">
    <source>
        <dbReference type="SAM" id="Phobius"/>
    </source>
</evidence>
<keyword evidence="1" id="KW-0472">Membrane</keyword>
<feature type="transmembrane region" description="Helical" evidence="1">
    <location>
        <begin position="12"/>
        <end position="34"/>
    </location>
</feature>
<dbReference type="RefSeq" id="WP_023494669.1">
    <property type="nucleotide sequence ID" value="NZ_AYLO01000059.1"/>
</dbReference>
<dbReference type="Pfam" id="PF10741">
    <property type="entry name" value="T2SSM_b"/>
    <property type="match status" value="1"/>
</dbReference>
<dbReference type="NCBIfam" id="NF040576">
    <property type="entry name" value="T2SS_GspM_XpsM"/>
    <property type="match status" value="1"/>
</dbReference>
<dbReference type="AlphaFoldDB" id="V5C6D5"/>
<dbReference type="Proteomes" id="UP000017842">
    <property type="component" value="Unassembled WGS sequence"/>
</dbReference>
<dbReference type="InterPro" id="IPR014717">
    <property type="entry name" value="Transl_elong_EF1B/ribsomal_bS6"/>
</dbReference>
<keyword evidence="1" id="KW-0812">Transmembrane</keyword>
<organism evidence="2 3">
    <name type="scientific">Methyloglobulus morosus KoM1</name>
    <dbReference type="NCBI Taxonomy" id="1116472"/>
    <lineage>
        <taxon>Bacteria</taxon>
        <taxon>Pseudomonadati</taxon>
        <taxon>Pseudomonadota</taxon>
        <taxon>Gammaproteobacteria</taxon>
        <taxon>Methylococcales</taxon>
        <taxon>Methylococcaceae</taxon>
        <taxon>Methyloglobulus</taxon>
    </lineage>
</organism>
<accession>V5C6D5</accession>
<dbReference type="eggNOG" id="ENOG5030CV1">
    <property type="taxonomic scope" value="Bacteria"/>
</dbReference>
<gene>
    <name evidence="2" type="ORF">MGMO_61c00290</name>
</gene>
<dbReference type="OrthoDB" id="5566245at2"/>
<evidence type="ECO:0000313" key="3">
    <source>
        <dbReference type="Proteomes" id="UP000017842"/>
    </source>
</evidence>
<keyword evidence="3" id="KW-1185">Reference proteome</keyword>
<dbReference type="STRING" id="1116472.MGMO_61c00290"/>
<sequence>MDLSNNPQAQRWLAVGLLALVVLLVVLVLIVPIISKGLELHENKENLAFTLKKYEQILAGKEAIVGNIAAIKQQHEDQKYFNTQGTSALASAQMQEFIKQAIVQAGGQLSSTQVLPPTNKDKFSRITVSVRMTGSIEVLRAVLYKLETAAPLIVIEQLDIRPMRSVRNRITRQIEPSNGLNINFQAISFMRAQSS</sequence>
<protein>
    <submittedName>
        <fullName evidence="2">General secretion pathway protein M</fullName>
    </submittedName>
</protein>
<dbReference type="InterPro" id="IPR034756">
    <property type="entry name" value="T2SSM_b"/>
</dbReference>
<name>V5C6D5_9GAMM</name>
<reference evidence="2 3" key="1">
    <citation type="journal article" date="2013" name="Genome Announc.">
        <title>Draft Genome Sequence of the Methanotrophic Gammaproteobacterium Methyloglobulus morosus DSM 22980 Strain KoM1.</title>
        <authorList>
            <person name="Poehlein A."/>
            <person name="Deutzmann J.S."/>
            <person name="Daniel R."/>
            <person name="Simeonova D.D."/>
        </authorList>
    </citation>
    <scope>NUCLEOTIDE SEQUENCE [LARGE SCALE GENOMIC DNA]</scope>
    <source>
        <strain evidence="2 3">KoM1</strain>
    </source>
</reference>
<dbReference type="Gene3D" id="3.30.70.60">
    <property type="match status" value="1"/>
</dbReference>
<comment type="caution">
    <text evidence="2">The sequence shown here is derived from an EMBL/GenBank/DDBJ whole genome shotgun (WGS) entry which is preliminary data.</text>
</comment>
<keyword evidence="1" id="KW-1133">Transmembrane helix</keyword>
<dbReference type="EMBL" id="AYLO01000059">
    <property type="protein sequence ID" value="ESS72318.1"/>
    <property type="molecule type" value="Genomic_DNA"/>
</dbReference>
<evidence type="ECO:0000313" key="2">
    <source>
        <dbReference type="EMBL" id="ESS72318.1"/>
    </source>
</evidence>